<accession>A0ABM8Y8U0</accession>
<gene>
    <name evidence="1" type="ORF">BACCIP111899_01310</name>
</gene>
<sequence length="57" mass="6263">MLNEISIAAKMGKWITVAFVKNILKRLGRAIPGVGTLISLVVWGNAIHEARNAYRSI</sequence>
<reference evidence="1 2" key="1">
    <citation type="submission" date="2021-10" db="EMBL/GenBank/DDBJ databases">
        <authorList>
            <person name="Criscuolo A."/>
        </authorList>
    </citation>
    <scope>NUCLEOTIDE SEQUENCE [LARGE SCALE GENOMIC DNA]</scope>
    <source>
        <strain evidence="2">CIP 111899</strain>
    </source>
</reference>
<organism evidence="1 2">
    <name type="scientific">Bacillus rhizoplanae</name>
    <dbReference type="NCBI Taxonomy" id="2880966"/>
    <lineage>
        <taxon>Bacteria</taxon>
        <taxon>Bacillati</taxon>
        <taxon>Bacillota</taxon>
        <taxon>Bacilli</taxon>
        <taxon>Bacillales</taxon>
        <taxon>Bacillaceae</taxon>
        <taxon>Bacillus</taxon>
    </lineage>
</organism>
<protein>
    <submittedName>
        <fullName evidence="1">Uncharacterized protein</fullName>
    </submittedName>
</protein>
<evidence type="ECO:0000313" key="1">
    <source>
        <dbReference type="EMBL" id="CAG9612138.1"/>
    </source>
</evidence>
<dbReference type="Proteomes" id="UP000789423">
    <property type="component" value="Unassembled WGS sequence"/>
</dbReference>
<proteinExistence type="predicted"/>
<evidence type="ECO:0000313" key="2">
    <source>
        <dbReference type="Proteomes" id="UP000789423"/>
    </source>
</evidence>
<comment type="caution">
    <text evidence="1">The sequence shown here is derived from an EMBL/GenBank/DDBJ whole genome shotgun (WGS) entry which is preliminary data.</text>
</comment>
<dbReference type="RefSeq" id="WP_230574340.1">
    <property type="nucleotide sequence ID" value="NZ_CAKJTI010000004.1"/>
</dbReference>
<keyword evidence="2" id="KW-1185">Reference proteome</keyword>
<name>A0ABM8Y8U0_9BACI</name>
<dbReference type="EMBL" id="CAKJTI010000004">
    <property type="protein sequence ID" value="CAG9612138.1"/>
    <property type="molecule type" value="Genomic_DNA"/>
</dbReference>